<feature type="chain" id="PRO_5026039785" evidence="1">
    <location>
        <begin position="20"/>
        <end position="416"/>
    </location>
</feature>
<feature type="domain" description="Secretion system C-terminal sorting" evidence="3">
    <location>
        <begin position="77"/>
        <end position="146"/>
    </location>
</feature>
<dbReference type="InterPro" id="IPR026444">
    <property type="entry name" value="Secre_tail"/>
</dbReference>
<dbReference type="RefSeq" id="WP_158870804.1">
    <property type="nucleotide sequence ID" value="NZ_CP046401.1"/>
</dbReference>
<feature type="domain" description="Fibrobacter succinogenes major paralogous" evidence="2">
    <location>
        <begin position="233"/>
        <end position="413"/>
    </location>
</feature>
<evidence type="ECO:0000313" key="4">
    <source>
        <dbReference type="EMBL" id="QGY47184.1"/>
    </source>
</evidence>
<accession>A0A6I6KAH6</accession>
<dbReference type="Pfam" id="PF09603">
    <property type="entry name" value="Fib_succ_major"/>
    <property type="match status" value="1"/>
</dbReference>
<keyword evidence="5" id="KW-1185">Reference proteome</keyword>
<evidence type="ECO:0000313" key="5">
    <source>
        <dbReference type="Proteomes" id="UP000428260"/>
    </source>
</evidence>
<dbReference type="Proteomes" id="UP000428260">
    <property type="component" value="Chromosome"/>
</dbReference>
<evidence type="ECO:0000259" key="2">
    <source>
        <dbReference type="Pfam" id="PF09603"/>
    </source>
</evidence>
<evidence type="ECO:0000259" key="3">
    <source>
        <dbReference type="Pfam" id="PF18962"/>
    </source>
</evidence>
<dbReference type="AlphaFoldDB" id="A0A6I6KAH6"/>
<protein>
    <submittedName>
        <fullName evidence="4">T9SS type A sorting domain-containing protein</fullName>
    </submittedName>
</protein>
<feature type="signal peptide" evidence="1">
    <location>
        <begin position="1"/>
        <end position="19"/>
    </location>
</feature>
<dbReference type="InterPro" id="IPR011871">
    <property type="entry name" value="Fib_succ_major"/>
</dbReference>
<dbReference type="NCBIfam" id="TIGR02145">
    <property type="entry name" value="Fib_succ_major"/>
    <property type="match status" value="1"/>
</dbReference>
<gene>
    <name evidence="4" type="ORF">GM418_27025</name>
</gene>
<dbReference type="KEGG" id="mcos:GM418_27025"/>
<sequence length="416" mass="46043">MKKFTFLLVILAITYSTMAQDYQITFEPVAGGEAIDSIRVFNMVNNESVKLDPGETLQLGVTTSSELKLLGENQGSLYPNPFNEKSILSFTTKKREDVVLSIYDATGKSIIREKRTLNPGNQHFKIAVPTAGIYYISALTDDQNYSCKGIYTGAHRNSASIQYEGNTPIESFQETSLLKSASKGLTYADGDVLHYVCYSGNNTSVIGDSPTGSKTVSVEFYECKIGEKYYKTVRIGEQVWMAENLEYLPQVNGQDDMSTSEEKYYVYNYDGTDVAEAKATDYYQTYGSLLNVTAAIDNAPRGWRLPTNEDWSTLRNFINTDQGTSEKAGQHLKATAGWIEEGAGNGPDTYGFSAVPNGRFQSGGYCCATGYSFLWSSTEVNAEEGHKFYIVQTDENLYDSDAPKSSGHAVRYIMSE</sequence>
<keyword evidence="1" id="KW-0732">Signal</keyword>
<evidence type="ECO:0000256" key="1">
    <source>
        <dbReference type="SAM" id="SignalP"/>
    </source>
</evidence>
<reference evidence="4 5" key="1">
    <citation type="submission" date="2019-11" db="EMBL/GenBank/DDBJ databases">
        <authorList>
            <person name="Zheng R.K."/>
            <person name="Sun C.M."/>
        </authorList>
    </citation>
    <scope>NUCLEOTIDE SEQUENCE [LARGE SCALE GENOMIC DNA]</scope>
    <source>
        <strain evidence="4 5">WC007</strain>
    </source>
</reference>
<organism evidence="4 5">
    <name type="scientific">Maribellus comscasis</name>
    <dbReference type="NCBI Taxonomy" id="2681766"/>
    <lineage>
        <taxon>Bacteria</taxon>
        <taxon>Pseudomonadati</taxon>
        <taxon>Bacteroidota</taxon>
        <taxon>Bacteroidia</taxon>
        <taxon>Marinilabiliales</taxon>
        <taxon>Prolixibacteraceae</taxon>
        <taxon>Maribellus</taxon>
    </lineage>
</organism>
<dbReference type="NCBIfam" id="TIGR04183">
    <property type="entry name" value="Por_Secre_tail"/>
    <property type="match status" value="1"/>
</dbReference>
<name>A0A6I6KAH6_9BACT</name>
<proteinExistence type="predicted"/>
<dbReference type="EMBL" id="CP046401">
    <property type="protein sequence ID" value="QGY47184.1"/>
    <property type="molecule type" value="Genomic_DNA"/>
</dbReference>
<dbReference type="Pfam" id="PF18962">
    <property type="entry name" value="Por_Secre_tail"/>
    <property type="match status" value="1"/>
</dbReference>